<dbReference type="SMART" id="SM00530">
    <property type="entry name" value="HTH_XRE"/>
    <property type="match status" value="1"/>
</dbReference>
<dbReference type="Gene3D" id="1.10.260.40">
    <property type="entry name" value="lambda repressor-like DNA-binding domains"/>
    <property type="match status" value="1"/>
</dbReference>
<keyword evidence="2" id="KW-0614">Plasmid</keyword>
<dbReference type="SUPFAM" id="SSF47413">
    <property type="entry name" value="lambda repressor-like DNA-binding domains"/>
    <property type="match status" value="1"/>
</dbReference>
<dbReference type="HOGENOM" id="CLU_163847_0_0_7"/>
<dbReference type="EMBL" id="CM001369">
    <property type="protein sequence ID" value="EHJ45947.1"/>
    <property type="molecule type" value="Genomic_DNA"/>
</dbReference>
<feature type="domain" description="HTH cro/C1-type" evidence="1">
    <location>
        <begin position="62"/>
        <end position="116"/>
    </location>
</feature>
<accession>G7QE53</accession>
<protein>
    <submittedName>
        <fullName evidence="2">Helix-turn-helix domain protein</fullName>
    </submittedName>
</protein>
<dbReference type="eggNOG" id="COG3093">
    <property type="taxonomic scope" value="Bacteria"/>
</dbReference>
<dbReference type="CDD" id="cd00093">
    <property type="entry name" value="HTH_XRE"/>
    <property type="match status" value="1"/>
</dbReference>
<dbReference type="Pfam" id="PF01381">
    <property type="entry name" value="HTH_3"/>
    <property type="match status" value="1"/>
</dbReference>
<organism evidence="2 3">
    <name type="scientific">Solidesulfovibrio carbinoliphilus subsp. oakridgensis</name>
    <dbReference type="NCBI Taxonomy" id="694327"/>
    <lineage>
        <taxon>Bacteria</taxon>
        <taxon>Pseudomonadati</taxon>
        <taxon>Thermodesulfobacteriota</taxon>
        <taxon>Desulfovibrionia</taxon>
        <taxon>Desulfovibrionales</taxon>
        <taxon>Desulfovibrionaceae</taxon>
        <taxon>Solidesulfovibrio</taxon>
    </lineage>
</organism>
<dbReference type="InterPro" id="IPR010982">
    <property type="entry name" value="Lambda_DNA-bd_dom_sf"/>
</dbReference>
<evidence type="ECO:0000259" key="1">
    <source>
        <dbReference type="PROSITE" id="PS50943"/>
    </source>
</evidence>
<sequence>MLEVTRAPITGDDVEITVRIPRKEAESIAVDMIAREVRKALDAALAHTPEDVFGPRQPGRLIRGGRTREGWTQIELARRLGVSKTVVSDLEHGRRPISRKMAGKLAEVFGSSPLVFLA</sequence>
<dbReference type="InterPro" id="IPR001387">
    <property type="entry name" value="Cro/C1-type_HTH"/>
</dbReference>
<dbReference type="AlphaFoldDB" id="G7QE53"/>
<name>G7QE53_9BACT</name>
<dbReference type="PROSITE" id="PS50943">
    <property type="entry name" value="HTH_CROC1"/>
    <property type="match status" value="1"/>
</dbReference>
<geneLocation type="plasmid" evidence="2 3">
    <name>pFW10101</name>
</geneLocation>
<evidence type="ECO:0000313" key="3">
    <source>
        <dbReference type="Proteomes" id="UP000004662"/>
    </source>
</evidence>
<evidence type="ECO:0000313" key="2">
    <source>
        <dbReference type="EMBL" id="EHJ45947.1"/>
    </source>
</evidence>
<gene>
    <name evidence="2" type="ORF">DFW101_3663</name>
</gene>
<keyword evidence="3" id="KW-1185">Reference proteome</keyword>
<proteinExistence type="predicted"/>
<dbReference type="RefSeq" id="WP_009182979.1">
    <property type="nucleotide sequence ID" value="NZ_CM001369.1"/>
</dbReference>
<dbReference type="OrthoDB" id="9807711at2"/>
<dbReference type="GO" id="GO:0003677">
    <property type="term" value="F:DNA binding"/>
    <property type="evidence" value="ECO:0007669"/>
    <property type="project" value="InterPro"/>
</dbReference>
<dbReference type="Proteomes" id="UP000004662">
    <property type="component" value="Plasmid pFW10101"/>
</dbReference>
<reference evidence="3" key="1">
    <citation type="journal article" date="2015" name="Genome Announc.">
        <title>High-Quality Draft Genome Sequence of Desulfovibrio carbinoliphilus FW-101-2B, an Organic Acid-Oxidizing Sulfate-Reducing Bacterium Isolated from Uranium(VI)-Contaminated Groundwater.</title>
        <authorList>
            <person name="Ramsay B.D."/>
            <person name="Hwang C."/>
            <person name="Woo H.L."/>
            <person name="Carroll S.L."/>
            <person name="Lucas S."/>
            <person name="Han J."/>
            <person name="Lapidus A.L."/>
            <person name="Cheng J.F."/>
            <person name="Goodwin L.A."/>
            <person name="Pitluck S."/>
            <person name="Peters L."/>
            <person name="Chertkov O."/>
            <person name="Held B."/>
            <person name="Detter J.C."/>
            <person name="Han C.S."/>
            <person name="Tapia R."/>
            <person name="Land M.L."/>
            <person name="Hauser L.J."/>
            <person name="Kyrpides N.C."/>
            <person name="Ivanova N.N."/>
            <person name="Mikhailova N."/>
            <person name="Pagani I."/>
            <person name="Woyke T."/>
            <person name="Arkin A.P."/>
            <person name="Dehal P."/>
            <person name="Chivian D."/>
            <person name="Criddle C.S."/>
            <person name="Wu W."/>
            <person name="Chakraborty R."/>
            <person name="Hazen T.C."/>
            <person name="Fields M.W."/>
        </authorList>
    </citation>
    <scope>NUCLEOTIDE SEQUENCE [LARGE SCALE GENOMIC DNA]</scope>
    <source>
        <strain evidence="3">FW-101-2B</strain>
    </source>
</reference>